<sequence>MTKDIALLIVITLVFFHFVSTATTSCGDTPLHCEGGSQTNNTNGSLCQPPCGPGMCCSKWGFCGDTPLHCEGGGQTCQPPCGPGFCCSKWGFCGDTPLHCEGAGQRCQPPCGPGFCCSKWGFCGNTPLHCEGGGQTNTTNGSVCKPPCGPGMCCSKWGFRFDCYLSVSTISCGDTPLHCEGAGQTCQPPCGPGFCCSKWGFCGNTPLHCEGGGQTCQPPCGPGMCCSKWGFCGNTPLHCEGGGYTNNTNGSLCQPPCGPGFCCSKWGFCGNTPLHCEGGGQTCQPPCGPGFCCSKWGFCGDTPLHCEGGNQKCEPPCAPGLCCSKWGYCGSTPEYCENQPGGGNNSTSITREQFDCIFDNLDPATRDKRWKDYDTAICISFYAGAIGFQEALTMMPFETQSQNEVMMFFAHVSHETDGLQTYEEYCGQSGQCANNYQDSWCPPVEAEPGKTYYGRGWFQLSWPCNYKGAGDALGVDLLKDPEMVAESDTLAAATALWFWKANNMGQPAREGNFGGTTQIINPIECGATPQQENRIRRYQKVRKCFGLPPETDKLQC</sequence>
<dbReference type="CDD" id="cd00325">
    <property type="entry name" value="chitinase_GH19"/>
    <property type="match status" value="1"/>
</dbReference>
<evidence type="ECO:0000313" key="9">
    <source>
        <dbReference type="Proteomes" id="UP000663848"/>
    </source>
</evidence>
<dbReference type="SMART" id="SM00270">
    <property type="entry name" value="ChtBD1"/>
    <property type="match status" value="9"/>
</dbReference>
<dbReference type="InterPro" id="IPR023346">
    <property type="entry name" value="Lysozyme-like_dom_sf"/>
</dbReference>
<dbReference type="GO" id="GO:0016998">
    <property type="term" value="P:cell wall macromolecule catabolic process"/>
    <property type="evidence" value="ECO:0007669"/>
    <property type="project" value="InterPro"/>
</dbReference>
<dbReference type="InterPro" id="IPR018371">
    <property type="entry name" value="Chitin-binding_1_CS"/>
</dbReference>
<feature type="disulfide bond" evidence="5">
    <location>
        <begin position="107"/>
        <end position="111"/>
    </location>
</feature>
<evidence type="ECO:0000256" key="5">
    <source>
        <dbReference type="PROSITE-ProRule" id="PRU00261"/>
    </source>
</evidence>
<comment type="caution">
    <text evidence="5">Lacks conserved residue(s) required for the propagation of feature annotation.</text>
</comment>
<feature type="disulfide bond" evidence="5">
    <location>
        <begin position="216"/>
        <end position="220"/>
    </location>
</feature>
<dbReference type="SUPFAM" id="SSF57016">
    <property type="entry name" value="Plant lectins/antimicrobial peptides"/>
    <property type="match status" value="7"/>
</dbReference>
<dbReference type="PANTHER" id="PTHR22595:SF79">
    <property type="entry name" value="CHITINASE 12"/>
    <property type="match status" value="1"/>
</dbReference>
<keyword evidence="4 5" id="KW-1015">Disulfide bond</keyword>
<keyword evidence="2 6" id="KW-0732">Signal</keyword>
<keyword evidence="1 5" id="KW-0147">Chitin-binding</keyword>
<dbReference type="CDD" id="cd00035">
    <property type="entry name" value="ChtBD1"/>
    <property type="match status" value="8"/>
</dbReference>
<dbReference type="Pfam" id="PF00187">
    <property type="entry name" value="Chitin_bind_1"/>
    <property type="match status" value="1"/>
</dbReference>
<evidence type="ECO:0000256" key="4">
    <source>
        <dbReference type="ARBA" id="ARBA00023157"/>
    </source>
</evidence>
<dbReference type="PROSITE" id="PS00026">
    <property type="entry name" value="CHIT_BIND_I_1"/>
    <property type="match status" value="1"/>
</dbReference>
<evidence type="ECO:0000256" key="2">
    <source>
        <dbReference type="ARBA" id="ARBA00022729"/>
    </source>
</evidence>
<dbReference type="GO" id="GO:0008061">
    <property type="term" value="F:chitin binding"/>
    <property type="evidence" value="ECO:0007669"/>
    <property type="project" value="UniProtKB-UniRule"/>
</dbReference>
<name>A0A821PUA4_9BILA</name>
<dbReference type="AlphaFoldDB" id="A0A821PUA4"/>
<dbReference type="PROSITE" id="PS51257">
    <property type="entry name" value="PROKAR_LIPOPROTEIN"/>
    <property type="match status" value="1"/>
</dbReference>
<dbReference type="GO" id="GO:0006032">
    <property type="term" value="P:chitin catabolic process"/>
    <property type="evidence" value="ECO:0007669"/>
    <property type="project" value="InterPro"/>
</dbReference>
<dbReference type="InterPro" id="IPR001002">
    <property type="entry name" value="Chitin-bd_1"/>
</dbReference>
<accession>A0A821PUA4</accession>
<feature type="signal peptide" evidence="6">
    <location>
        <begin position="1"/>
        <end position="21"/>
    </location>
</feature>
<gene>
    <name evidence="8" type="ORF">QYT958_LOCUS24578</name>
</gene>
<feature type="domain" description="Chitin-binding type-1" evidence="7">
    <location>
        <begin position="269"/>
        <end position="319"/>
    </location>
</feature>
<proteinExistence type="predicted"/>
<feature type="disulfide bond" evidence="5">
    <location>
        <begin position="195"/>
        <end position="209"/>
    </location>
</feature>
<feature type="disulfide bond" evidence="5">
    <location>
        <begin position="313"/>
        <end position="317"/>
    </location>
</feature>
<evidence type="ECO:0000313" key="8">
    <source>
        <dbReference type="EMBL" id="CAF4812836.1"/>
    </source>
</evidence>
<dbReference type="PROSITE" id="PS50941">
    <property type="entry name" value="CHIT_BIND_I_2"/>
    <property type="match status" value="3"/>
</dbReference>
<evidence type="ECO:0000256" key="6">
    <source>
        <dbReference type="SAM" id="SignalP"/>
    </source>
</evidence>
<dbReference type="PANTHER" id="PTHR22595">
    <property type="entry name" value="CHITINASE-RELATED"/>
    <property type="match status" value="1"/>
</dbReference>
<dbReference type="Proteomes" id="UP000663848">
    <property type="component" value="Unassembled WGS sequence"/>
</dbReference>
<dbReference type="EMBL" id="CAJOBR010005282">
    <property type="protein sequence ID" value="CAF4812836.1"/>
    <property type="molecule type" value="Genomic_DNA"/>
</dbReference>
<feature type="domain" description="Chitin-binding type-1" evidence="7">
    <location>
        <begin position="169"/>
        <end position="222"/>
    </location>
</feature>
<feature type="chain" id="PRO_5032270574" description="Chitin-binding type-1 domain-containing protein" evidence="6">
    <location>
        <begin position="22"/>
        <end position="556"/>
    </location>
</feature>
<dbReference type="GO" id="GO:0004568">
    <property type="term" value="F:chitinase activity"/>
    <property type="evidence" value="ECO:0007669"/>
    <property type="project" value="InterPro"/>
</dbReference>
<dbReference type="GO" id="GO:0051707">
    <property type="term" value="P:response to other organism"/>
    <property type="evidence" value="ECO:0007669"/>
    <property type="project" value="UniProtKB-ARBA"/>
</dbReference>
<comment type="caution">
    <text evidence="8">The sequence shown here is derived from an EMBL/GenBank/DDBJ whole genome shotgun (WGS) entry which is preliminary data.</text>
</comment>
<dbReference type="Gene3D" id="3.30.60.10">
    <property type="entry name" value="Endochitinase-like"/>
    <property type="match status" value="6"/>
</dbReference>
<dbReference type="Pfam" id="PF00182">
    <property type="entry name" value="Glyco_hydro_19"/>
    <property type="match status" value="1"/>
</dbReference>
<feature type="disulfide bond" evidence="5">
    <location>
        <begin position="86"/>
        <end position="100"/>
    </location>
</feature>
<evidence type="ECO:0000256" key="1">
    <source>
        <dbReference type="ARBA" id="ARBA00022669"/>
    </source>
</evidence>
<dbReference type="InterPro" id="IPR000726">
    <property type="entry name" value="Glyco_hydro_19_cat"/>
</dbReference>
<dbReference type="InterPro" id="IPR036861">
    <property type="entry name" value="Endochitinase-like_sf"/>
</dbReference>
<protein>
    <recommendedName>
        <fullName evidence="7">Chitin-binding type-1 domain-containing protein</fullName>
    </recommendedName>
</protein>
<feature type="domain" description="Chitin-binding type-1" evidence="7">
    <location>
        <begin position="63"/>
        <end position="113"/>
    </location>
</feature>
<organism evidence="8 9">
    <name type="scientific">Rotaria socialis</name>
    <dbReference type="NCBI Taxonomy" id="392032"/>
    <lineage>
        <taxon>Eukaryota</taxon>
        <taxon>Metazoa</taxon>
        <taxon>Spiralia</taxon>
        <taxon>Gnathifera</taxon>
        <taxon>Rotifera</taxon>
        <taxon>Eurotatoria</taxon>
        <taxon>Bdelloidea</taxon>
        <taxon>Philodinida</taxon>
        <taxon>Philodinidae</taxon>
        <taxon>Rotaria</taxon>
    </lineage>
</organism>
<evidence type="ECO:0000259" key="7">
    <source>
        <dbReference type="PROSITE" id="PS50941"/>
    </source>
</evidence>
<dbReference type="Gene3D" id="1.10.530.10">
    <property type="match status" value="1"/>
</dbReference>
<feature type="disulfide bond" evidence="5">
    <location>
        <begin position="292"/>
        <end position="306"/>
    </location>
</feature>
<dbReference type="GO" id="GO:0006952">
    <property type="term" value="P:defense response"/>
    <property type="evidence" value="ECO:0007669"/>
    <property type="project" value="UniProtKB-KW"/>
</dbReference>
<evidence type="ECO:0000256" key="3">
    <source>
        <dbReference type="ARBA" id="ARBA00022821"/>
    </source>
</evidence>
<dbReference type="SUPFAM" id="SSF53955">
    <property type="entry name" value="Lysozyme-like"/>
    <property type="match status" value="1"/>
</dbReference>
<keyword evidence="3" id="KW-0611">Plant defense</keyword>
<reference evidence="8" key="1">
    <citation type="submission" date="2021-02" db="EMBL/GenBank/DDBJ databases">
        <authorList>
            <person name="Nowell W R."/>
        </authorList>
    </citation>
    <scope>NUCLEOTIDE SEQUENCE</scope>
</reference>